<feature type="transmembrane region" description="Helical" evidence="1">
    <location>
        <begin position="17"/>
        <end position="42"/>
    </location>
</feature>
<reference evidence="2" key="1">
    <citation type="journal article" date="2020" name="Stud. Mycol.">
        <title>101 Dothideomycetes genomes: a test case for predicting lifestyles and emergence of pathogens.</title>
        <authorList>
            <person name="Haridas S."/>
            <person name="Albert R."/>
            <person name="Binder M."/>
            <person name="Bloem J."/>
            <person name="Labutti K."/>
            <person name="Salamov A."/>
            <person name="Andreopoulos B."/>
            <person name="Baker S."/>
            <person name="Barry K."/>
            <person name="Bills G."/>
            <person name="Bluhm B."/>
            <person name="Cannon C."/>
            <person name="Castanera R."/>
            <person name="Culley D."/>
            <person name="Daum C."/>
            <person name="Ezra D."/>
            <person name="Gonzalez J."/>
            <person name="Henrissat B."/>
            <person name="Kuo A."/>
            <person name="Liang C."/>
            <person name="Lipzen A."/>
            <person name="Lutzoni F."/>
            <person name="Magnuson J."/>
            <person name="Mondo S."/>
            <person name="Nolan M."/>
            <person name="Ohm R."/>
            <person name="Pangilinan J."/>
            <person name="Park H.-J."/>
            <person name="Ramirez L."/>
            <person name="Alfaro M."/>
            <person name="Sun H."/>
            <person name="Tritt A."/>
            <person name="Yoshinaga Y."/>
            <person name="Zwiers L.-H."/>
            <person name="Turgeon B."/>
            <person name="Goodwin S."/>
            <person name="Spatafora J."/>
            <person name="Crous P."/>
            <person name="Grigoriev I."/>
        </authorList>
    </citation>
    <scope>NUCLEOTIDE SEQUENCE</scope>
    <source>
        <strain evidence="2">CBS 130266</strain>
    </source>
</reference>
<gene>
    <name evidence="2" type="ORF">EJ08DRAFT_650176</name>
</gene>
<evidence type="ECO:0000313" key="3">
    <source>
        <dbReference type="Proteomes" id="UP000800235"/>
    </source>
</evidence>
<organism evidence="2 3">
    <name type="scientific">Tothia fuscella</name>
    <dbReference type="NCBI Taxonomy" id="1048955"/>
    <lineage>
        <taxon>Eukaryota</taxon>
        <taxon>Fungi</taxon>
        <taxon>Dikarya</taxon>
        <taxon>Ascomycota</taxon>
        <taxon>Pezizomycotina</taxon>
        <taxon>Dothideomycetes</taxon>
        <taxon>Pleosporomycetidae</taxon>
        <taxon>Venturiales</taxon>
        <taxon>Cylindrosympodiaceae</taxon>
        <taxon>Tothia</taxon>
    </lineage>
</organism>
<accession>A0A9P4TYA9</accession>
<dbReference type="EMBL" id="MU007044">
    <property type="protein sequence ID" value="KAF2429713.1"/>
    <property type="molecule type" value="Genomic_DNA"/>
</dbReference>
<sequence>MTESRLLLEDSCADMEILLVLASVSGICWVSSSFLSLLLVCLGDLDAGFFPPYFCKAEDVFLTISICFV</sequence>
<dbReference type="AlphaFoldDB" id="A0A9P4TYA9"/>
<name>A0A9P4TYA9_9PEZI</name>
<keyword evidence="1" id="KW-0812">Transmembrane</keyword>
<dbReference type="Proteomes" id="UP000800235">
    <property type="component" value="Unassembled WGS sequence"/>
</dbReference>
<protein>
    <submittedName>
        <fullName evidence="2">Uncharacterized protein</fullName>
    </submittedName>
</protein>
<keyword evidence="1" id="KW-0472">Membrane</keyword>
<evidence type="ECO:0000256" key="1">
    <source>
        <dbReference type="SAM" id="Phobius"/>
    </source>
</evidence>
<comment type="caution">
    <text evidence="2">The sequence shown here is derived from an EMBL/GenBank/DDBJ whole genome shotgun (WGS) entry which is preliminary data.</text>
</comment>
<evidence type="ECO:0000313" key="2">
    <source>
        <dbReference type="EMBL" id="KAF2429713.1"/>
    </source>
</evidence>
<keyword evidence="1" id="KW-1133">Transmembrane helix</keyword>
<feature type="non-terminal residue" evidence="2">
    <location>
        <position position="1"/>
    </location>
</feature>
<proteinExistence type="predicted"/>
<keyword evidence="3" id="KW-1185">Reference proteome</keyword>